<feature type="region of interest" description="Disordered" evidence="1">
    <location>
        <begin position="374"/>
        <end position="403"/>
    </location>
</feature>
<protein>
    <submittedName>
        <fullName evidence="2">Uncharacterized protein</fullName>
    </submittedName>
</protein>
<dbReference type="InterPro" id="IPR011990">
    <property type="entry name" value="TPR-like_helical_dom_sf"/>
</dbReference>
<keyword evidence="3" id="KW-1185">Reference proteome</keyword>
<organism evidence="2 3">
    <name type="scientific">Phyllachora maydis</name>
    <dbReference type="NCBI Taxonomy" id="1825666"/>
    <lineage>
        <taxon>Eukaryota</taxon>
        <taxon>Fungi</taxon>
        <taxon>Dikarya</taxon>
        <taxon>Ascomycota</taxon>
        <taxon>Pezizomycotina</taxon>
        <taxon>Sordariomycetes</taxon>
        <taxon>Sordariomycetidae</taxon>
        <taxon>Phyllachorales</taxon>
        <taxon>Phyllachoraceae</taxon>
        <taxon>Phyllachora</taxon>
    </lineage>
</organism>
<proteinExistence type="predicted"/>
<sequence>MAPSRAQVKAKKPSRSRPAPKKTSETVNARQAIQDATRTLEQGDPTGAERIARVAYEHMGGSGRHAGDLLVLMGQIQVELGAMAEARAFFLQAVEADKDRDAGAGGLGDDCVPDPDGDADGDVGAGAAEKFLWLAQLSDEGGRDSLAWYERGAAVLRRQMRALADGLAARPHSRDQQLGRLEGKKRKLAEALCAMAELHMTDLSWEAEAEPRCEALVTEATMLAPDLADTWQTVANVRISQGRTEDARAALERSLELWAGLPPEDPGVPAFPTRVSLLRLLIEVGREETAVDVADRLIAEDDTSVEVWYLGAFASFRLGERWKKEAQSKDKTDEWQTAWRLARKWLKRCLALFAAEDYEDERLAEHATELLGQLDEELGEAADGEDEEEVWEDEEGDGDEVMT</sequence>
<evidence type="ECO:0000313" key="3">
    <source>
        <dbReference type="Proteomes" id="UP001217918"/>
    </source>
</evidence>
<feature type="region of interest" description="Disordered" evidence="1">
    <location>
        <begin position="1"/>
        <end position="29"/>
    </location>
</feature>
<gene>
    <name evidence="2" type="ORF">P8C59_003338</name>
</gene>
<dbReference type="AlphaFoldDB" id="A0AAD9I196"/>
<dbReference type="InterPro" id="IPR019734">
    <property type="entry name" value="TPR_rpt"/>
</dbReference>
<dbReference type="Pfam" id="PF13181">
    <property type="entry name" value="TPR_8"/>
    <property type="match status" value="1"/>
</dbReference>
<accession>A0AAD9I196</accession>
<dbReference type="EMBL" id="JAQQPM010000002">
    <property type="protein sequence ID" value="KAK2068710.1"/>
    <property type="molecule type" value="Genomic_DNA"/>
</dbReference>
<feature type="compositionally biased region" description="Basic residues" evidence="1">
    <location>
        <begin position="8"/>
        <end position="20"/>
    </location>
</feature>
<dbReference type="CDD" id="cd24142">
    <property type="entry name" value="ACL4-like"/>
    <property type="match status" value="1"/>
</dbReference>
<evidence type="ECO:0000256" key="1">
    <source>
        <dbReference type="SAM" id="MobiDB-lite"/>
    </source>
</evidence>
<dbReference type="Gene3D" id="1.25.40.10">
    <property type="entry name" value="Tetratricopeptide repeat domain"/>
    <property type="match status" value="1"/>
</dbReference>
<dbReference type="SUPFAM" id="SSF48452">
    <property type="entry name" value="TPR-like"/>
    <property type="match status" value="2"/>
</dbReference>
<evidence type="ECO:0000313" key="2">
    <source>
        <dbReference type="EMBL" id="KAK2068710.1"/>
    </source>
</evidence>
<reference evidence="2" key="1">
    <citation type="journal article" date="2023" name="Mol. Plant Microbe Interact.">
        <title>Elucidating the Obligate Nature and Biological Capacity of an Invasive Fungal Corn Pathogen.</title>
        <authorList>
            <person name="MacCready J.S."/>
            <person name="Roggenkamp E.M."/>
            <person name="Gdanetz K."/>
            <person name="Chilvers M.I."/>
        </authorList>
    </citation>
    <scope>NUCLEOTIDE SEQUENCE</scope>
    <source>
        <strain evidence="2">PM02</strain>
    </source>
</reference>
<dbReference type="Proteomes" id="UP001217918">
    <property type="component" value="Unassembled WGS sequence"/>
</dbReference>
<comment type="caution">
    <text evidence="2">The sequence shown here is derived from an EMBL/GenBank/DDBJ whole genome shotgun (WGS) entry which is preliminary data.</text>
</comment>
<name>A0AAD9I196_9PEZI</name>